<dbReference type="GO" id="GO:0006749">
    <property type="term" value="P:glutathione metabolic process"/>
    <property type="evidence" value="ECO:0007669"/>
    <property type="project" value="InterPro"/>
</dbReference>
<proteinExistence type="predicted"/>
<dbReference type="InterPro" id="IPR010987">
    <property type="entry name" value="Glutathione-S-Trfase_C-like"/>
</dbReference>
<evidence type="ECO:0000313" key="2">
    <source>
        <dbReference type="EMBL" id="KAJ4800084.1"/>
    </source>
</evidence>
<gene>
    <name evidence="2" type="ORF">LUZ62_051330</name>
</gene>
<organism evidence="2 3">
    <name type="scientific">Rhynchospora pubera</name>
    <dbReference type="NCBI Taxonomy" id="906938"/>
    <lineage>
        <taxon>Eukaryota</taxon>
        <taxon>Viridiplantae</taxon>
        <taxon>Streptophyta</taxon>
        <taxon>Embryophyta</taxon>
        <taxon>Tracheophyta</taxon>
        <taxon>Spermatophyta</taxon>
        <taxon>Magnoliopsida</taxon>
        <taxon>Liliopsida</taxon>
        <taxon>Poales</taxon>
        <taxon>Cyperaceae</taxon>
        <taxon>Cyperoideae</taxon>
        <taxon>Rhynchosporeae</taxon>
        <taxon>Rhynchospora</taxon>
    </lineage>
</organism>
<sequence length="140" mass="16274">MLHPRIMVKKKLRAQARFWADFVDKKVFECGGRLWKQKGEEQEVAKREMTENLEILEAQLGDNMYFGGDTFGFVDVAFVPLTSWFYSYMTCANFSVEAVAPRIVQWAQRCMERESVAKTLSDPKKVYDFVCNLKKILGIE</sequence>
<dbReference type="SUPFAM" id="SSF47616">
    <property type="entry name" value="GST C-terminal domain-like"/>
    <property type="match status" value="1"/>
</dbReference>
<comment type="caution">
    <text evidence="2">The sequence shown here is derived from an EMBL/GenBank/DDBJ whole genome shotgun (WGS) entry which is preliminary data.</text>
</comment>
<dbReference type="Gene3D" id="1.20.1050.10">
    <property type="match status" value="1"/>
</dbReference>
<dbReference type="InterPro" id="IPR004046">
    <property type="entry name" value="GST_C"/>
</dbReference>
<dbReference type="InterPro" id="IPR036282">
    <property type="entry name" value="Glutathione-S-Trfase_C_sf"/>
</dbReference>
<evidence type="ECO:0000313" key="3">
    <source>
        <dbReference type="Proteomes" id="UP001140206"/>
    </source>
</evidence>
<accession>A0AAV8G4Q7</accession>
<dbReference type="EMBL" id="JAMFTS010000002">
    <property type="protein sequence ID" value="KAJ4800084.1"/>
    <property type="molecule type" value="Genomic_DNA"/>
</dbReference>
<dbReference type="GO" id="GO:0005737">
    <property type="term" value="C:cytoplasm"/>
    <property type="evidence" value="ECO:0007669"/>
    <property type="project" value="TreeGrafter"/>
</dbReference>
<dbReference type="CDD" id="cd03185">
    <property type="entry name" value="GST_C_Tau"/>
    <property type="match status" value="1"/>
</dbReference>
<dbReference type="GO" id="GO:0004364">
    <property type="term" value="F:glutathione transferase activity"/>
    <property type="evidence" value="ECO:0007669"/>
    <property type="project" value="InterPro"/>
</dbReference>
<keyword evidence="3" id="KW-1185">Reference proteome</keyword>
<dbReference type="FunFam" id="1.20.1050.10:FF:000018">
    <property type="entry name" value="Glutathione S-transferase U20"/>
    <property type="match status" value="1"/>
</dbReference>
<dbReference type="PANTHER" id="PTHR11260:SF781">
    <property type="entry name" value="GLUTATHIONE S-TRANSFERASE U19"/>
    <property type="match status" value="1"/>
</dbReference>
<dbReference type="InterPro" id="IPR045074">
    <property type="entry name" value="GST_C_Tau"/>
</dbReference>
<name>A0AAV8G4Q7_9POAL</name>
<feature type="domain" description="GST C-terminal" evidence="1">
    <location>
        <begin position="9"/>
        <end position="129"/>
    </location>
</feature>
<protein>
    <submittedName>
        <fullName evidence="2">Tau glutathione S-transferase</fullName>
    </submittedName>
</protein>
<dbReference type="Pfam" id="PF00043">
    <property type="entry name" value="GST_C"/>
    <property type="match status" value="1"/>
</dbReference>
<dbReference type="Proteomes" id="UP001140206">
    <property type="component" value="Chromosome 2"/>
</dbReference>
<dbReference type="PROSITE" id="PS50405">
    <property type="entry name" value="GST_CTER"/>
    <property type="match status" value="1"/>
</dbReference>
<evidence type="ECO:0000259" key="1">
    <source>
        <dbReference type="PROSITE" id="PS50405"/>
    </source>
</evidence>
<reference evidence="2" key="1">
    <citation type="submission" date="2022-08" db="EMBL/GenBank/DDBJ databases">
        <authorList>
            <person name="Marques A."/>
        </authorList>
    </citation>
    <scope>NUCLEOTIDE SEQUENCE</scope>
    <source>
        <strain evidence="2">RhyPub2mFocal</strain>
        <tissue evidence="2">Leaves</tissue>
    </source>
</reference>
<dbReference type="PANTHER" id="PTHR11260">
    <property type="entry name" value="GLUTATHIONE S-TRANSFERASE, GST, SUPERFAMILY, GST DOMAIN CONTAINING"/>
    <property type="match status" value="1"/>
</dbReference>
<dbReference type="InterPro" id="IPR045073">
    <property type="entry name" value="Omega/Tau-like"/>
</dbReference>
<dbReference type="AlphaFoldDB" id="A0AAV8G4Q7"/>